<protein>
    <submittedName>
        <fullName evidence="1">Uncharacterized protein</fullName>
    </submittedName>
</protein>
<dbReference type="AlphaFoldDB" id="A0A8H9FW55"/>
<dbReference type="Gene3D" id="3.40.1000.10">
    <property type="entry name" value="Mog1/PsbP, alpha/beta/alpha sandwich"/>
    <property type="match status" value="1"/>
</dbReference>
<comment type="caution">
    <text evidence="1">The sequence shown here is derived from an EMBL/GenBank/DDBJ whole genome shotgun (WGS) entry which is preliminary data.</text>
</comment>
<accession>A0A8H9FW55</accession>
<organism evidence="1 2">
    <name type="scientific">Knoellia flava</name>
    <dbReference type="NCBI Taxonomy" id="913969"/>
    <lineage>
        <taxon>Bacteria</taxon>
        <taxon>Bacillati</taxon>
        <taxon>Actinomycetota</taxon>
        <taxon>Actinomycetes</taxon>
        <taxon>Micrococcales</taxon>
        <taxon>Intrasporangiaceae</taxon>
        <taxon>Knoellia</taxon>
    </lineage>
</organism>
<proteinExistence type="predicted"/>
<dbReference type="EMBL" id="BMEA01000005">
    <property type="protein sequence ID" value="GGB90442.1"/>
    <property type="molecule type" value="Genomic_DNA"/>
</dbReference>
<sequence>MPTVGHPSALSPAYPRIELTLPDDWTVEPGGDALLRAVHGRGGDLAPELTAYVHTSREASTDDLVDDLAAQAGEHDEGEADETFVVDLEGREWTGLNVSWIEDGEPVYLVHLVTAVEAGEVVQLVRVTGRIAGPDSEQDYETVQSILETAVVDPMGGGA</sequence>
<gene>
    <name evidence="1" type="ORF">GCM10011314_32870</name>
</gene>
<name>A0A8H9FW55_9MICO</name>
<reference evidence="1" key="2">
    <citation type="submission" date="2020-09" db="EMBL/GenBank/DDBJ databases">
        <authorList>
            <person name="Sun Q."/>
            <person name="Zhou Y."/>
        </authorList>
    </citation>
    <scope>NUCLEOTIDE SEQUENCE</scope>
    <source>
        <strain evidence="1">CGMCC 1.10749</strain>
    </source>
</reference>
<evidence type="ECO:0000313" key="2">
    <source>
        <dbReference type="Proteomes" id="UP000628079"/>
    </source>
</evidence>
<evidence type="ECO:0000313" key="1">
    <source>
        <dbReference type="EMBL" id="GGB90442.1"/>
    </source>
</evidence>
<dbReference type="RefSeq" id="WP_035946412.1">
    <property type="nucleotide sequence ID" value="NZ_BMEA01000005.1"/>
</dbReference>
<reference evidence="1" key="1">
    <citation type="journal article" date="2014" name="Int. J. Syst. Evol. Microbiol.">
        <title>Complete genome sequence of Corynebacterium casei LMG S-19264T (=DSM 44701T), isolated from a smear-ripened cheese.</title>
        <authorList>
            <consortium name="US DOE Joint Genome Institute (JGI-PGF)"/>
            <person name="Walter F."/>
            <person name="Albersmeier A."/>
            <person name="Kalinowski J."/>
            <person name="Ruckert C."/>
        </authorList>
    </citation>
    <scope>NUCLEOTIDE SEQUENCE</scope>
    <source>
        <strain evidence="1">CGMCC 1.10749</strain>
    </source>
</reference>
<dbReference type="Proteomes" id="UP000628079">
    <property type="component" value="Unassembled WGS sequence"/>
</dbReference>